<feature type="compositionally biased region" description="Low complexity" evidence="1">
    <location>
        <begin position="195"/>
        <end position="209"/>
    </location>
</feature>
<evidence type="ECO:0000256" key="1">
    <source>
        <dbReference type="SAM" id="MobiDB-lite"/>
    </source>
</evidence>
<dbReference type="AlphaFoldDB" id="A0AA36D239"/>
<dbReference type="Proteomes" id="UP001177023">
    <property type="component" value="Unassembled WGS sequence"/>
</dbReference>
<evidence type="ECO:0000313" key="3">
    <source>
        <dbReference type="Proteomes" id="UP001177023"/>
    </source>
</evidence>
<comment type="caution">
    <text evidence="2">The sequence shown here is derived from an EMBL/GenBank/DDBJ whole genome shotgun (WGS) entry which is preliminary data.</text>
</comment>
<feature type="compositionally biased region" description="Polar residues" evidence="1">
    <location>
        <begin position="170"/>
        <end position="179"/>
    </location>
</feature>
<accession>A0AA36D239</accession>
<gene>
    <name evidence="2" type="ORF">MSPICULIGERA_LOCUS17726</name>
</gene>
<reference evidence="2" key="1">
    <citation type="submission" date="2023-06" db="EMBL/GenBank/DDBJ databases">
        <authorList>
            <person name="Delattre M."/>
        </authorList>
    </citation>
    <scope>NUCLEOTIDE SEQUENCE</scope>
    <source>
        <strain evidence="2">AF72</strain>
    </source>
</reference>
<feature type="region of interest" description="Disordered" evidence="1">
    <location>
        <begin position="14"/>
        <end position="319"/>
    </location>
</feature>
<keyword evidence="3" id="KW-1185">Reference proteome</keyword>
<organism evidence="2 3">
    <name type="scientific">Mesorhabditis spiculigera</name>
    <dbReference type="NCBI Taxonomy" id="96644"/>
    <lineage>
        <taxon>Eukaryota</taxon>
        <taxon>Metazoa</taxon>
        <taxon>Ecdysozoa</taxon>
        <taxon>Nematoda</taxon>
        <taxon>Chromadorea</taxon>
        <taxon>Rhabditida</taxon>
        <taxon>Rhabditina</taxon>
        <taxon>Rhabditomorpha</taxon>
        <taxon>Rhabditoidea</taxon>
        <taxon>Rhabditidae</taxon>
        <taxon>Mesorhabditinae</taxon>
        <taxon>Mesorhabditis</taxon>
    </lineage>
</organism>
<feature type="compositionally biased region" description="Polar residues" evidence="1">
    <location>
        <begin position="300"/>
        <end position="313"/>
    </location>
</feature>
<feature type="non-terminal residue" evidence="2">
    <location>
        <position position="1"/>
    </location>
</feature>
<proteinExistence type="predicted"/>
<evidence type="ECO:0000313" key="2">
    <source>
        <dbReference type="EMBL" id="CAJ0579510.1"/>
    </source>
</evidence>
<protein>
    <submittedName>
        <fullName evidence="2">Uncharacterized protein</fullName>
    </submittedName>
</protein>
<feature type="compositionally biased region" description="Low complexity" evidence="1">
    <location>
        <begin position="269"/>
        <end position="282"/>
    </location>
</feature>
<name>A0AA36D239_9BILA</name>
<feature type="compositionally biased region" description="Low complexity" evidence="1">
    <location>
        <begin position="97"/>
        <end position="109"/>
    </location>
</feature>
<feature type="compositionally biased region" description="Basic and acidic residues" evidence="1">
    <location>
        <begin position="113"/>
        <end position="124"/>
    </location>
</feature>
<dbReference type="EMBL" id="CATQJA010002657">
    <property type="protein sequence ID" value="CAJ0579510.1"/>
    <property type="molecule type" value="Genomic_DNA"/>
</dbReference>
<sequence length="368" mass="40465">MSDDAELARRLHMELNQRARPVRNKKPKRFADDNLFDSPEGLEDFGIPKWEPQPKKNVPKVQLTRSNTLGAEKPARKVSKYLDDSPEYSPPPDRAHSQPTTSHSQSSDDIIFIEEKPANRRTDLLDTTPSRKMGKQCPEIPPSNTNAIIETSEEATAEVVAPKALDDKSASTSRESSIENMDPKGPVLLKEEPELSLPSSTTETKPKPLATKPVKKSEPLPENSIVRAKLAPGKGMKPVFESSPVLDQMRTPMMKRRSLGLDRSCPGIAPSSSFSSPFAAAAGDVGGATPPPLKRRSLGLQRSTPTASTQQPSEKAAFISPIVLVETRRGKKAQTQLPNYNKADTADPMRMKELDKFQANPFLLRPFS</sequence>